<keyword evidence="2 11" id="KW-0444">Lipid biosynthesis</keyword>
<comment type="caution">
    <text evidence="10">Lacks conserved residue(s) required for the propagation of feature annotation.</text>
</comment>
<evidence type="ECO:0000259" key="14">
    <source>
        <dbReference type="PROSITE" id="PS51393"/>
    </source>
</evidence>
<dbReference type="Gene3D" id="4.10.372.10">
    <property type="entry name" value="Lipoxygenase-1, Domain 3"/>
    <property type="match status" value="1"/>
</dbReference>
<evidence type="ECO:0000313" key="15">
    <source>
        <dbReference type="EMBL" id="KAF6158713.1"/>
    </source>
</evidence>
<comment type="caution">
    <text evidence="15">The sequence shown here is derived from an EMBL/GenBank/DDBJ whole genome shotgun (WGS) entry which is preliminary data.</text>
</comment>
<dbReference type="UniPathway" id="UPA00382"/>
<dbReference type="SUPFAM" id="SSF48484">
    <property type="entry name" value="Lipoxigenase"/>
    <property type="match status" value="1"/>
</dbReference>
<dbReference type="InterPro" id="IPR042057">
    <property type="entry name" value="Lipoxy_PLAT/LH2"/>
</dbReference>
<keyword evidence="6" id="KW-0223">Dioxygenase</keyword>
<dbReference type="PRINTS" id="PR00087">
    <property type="entry name" value="LIPOXYGENASE"/>
</dbReference>
<reference evidence="15 16" key="1">
    <citation type="journal article" date="2020" name="IScience">
        <title>Genome Sequencing of the Endangered Kingdonia uniflora (Circaeasteraceae, Ranunculales) Reveals Potential Mechanisms of Evolutionary Specialization.</title>
        <authorList>
            <person name="Sun Y."/>
            <person name="Deng T."/>
            <person name="Zhang A."/>
            <person name="Moore M.J."/>
            <person name="Landis J.B."/>
            <person name="Lin N."/>
            <person name="Zhang H."/>
            <person name="Zhang X."/>
            <person name="Huang J."/>
            <person name="Zhang X."/>
            <person name="Sun H."/>
            <person name="Wang H."/>
        </authorList>
    </citation>
    <scope>NUCLEOTIDE SEQUENCE [LARGE SCALE GENOMIC DNA]</scope>
    <source>
        <strain evidence="15">TB1705</strain>
        <tissue evidence="15">Leaf</tissue>
    </source>
</reference>
<dbReference type="Pfam" id="PF01477">
    <property type="entry name" value="PLAT"/>
    <property type="match status" value="1"/>
</dbReference>
<dbReference type="SUPFAM" id="SSF49723">
    <property type="entry name" value="Lipase/lipooxygenase domain (PLAT/LH2 domain)"/>
    <property type="match status" value="1"/>
</dbReference>
<dbReference type="Gene3D" id="2.60.60.20">
    <property type="entry name" value="PLAT/LH2 domain"/>
    <property type="match status" value="1"/>
</dbReference>
<dbReference type="GO" id="GO:0006633">
    <property type="term" value="P:fatty acid biosynthetic process"/>
    <property type="evidence" value="ECO:0007669"/>
    <property type="project" value="UniProtKB-KW"/>
</dbReference>
<dbReference type="InterPro" id="IPR001246">
    <property type="entry name" value="LipOase_plant"/>
</dbReference>
<dbReference type="PROSITE" id="PS50095">
    <property type="entry name" value="PLAT"/>
    <property type="match status" value="1"/>
</dbReference>
<dbReference type="EC" id="1.13.11.-" evidence="11"/>
<dbReference type="PROSITE" id="PS00081">
    <property type="entry name" value="LIPOXYGENASE_2"/>
    <property type="match status" value="1"/>
</dbReference>
<comment type="pathway">
    <text evidence="11">Lipid metabolism; oxylipin biosynthesis.</text>
</comment>
<evidence type="ECO:0000256" key="4">
    <source>
        <dbReference type="ARBA" id="ARBA00022767"/>
    </source>
</evidence>
<name>A0A7J7MUZ3_9MAGN</name>
<accession>A0A7J7MUZ3</accession>
<comment type="similarity">
    <text evidence="1 11">Belongs to the lipoxygenase family.</text>
</comment>
<comment type="function">
    <text evidence="11">Plant lipoxygenase may be involved in a number of diverse aspects of plant physiology including growth and development, pest resistance, and senescence or responses to wounding.</text>
</comment>
<evidence type="ECO:0000256" key="2">
    <source>
        <dbReference type="ARBA" id="ARBA00022516"/>
    </source>
</evidence>
<feature type="compositionally biased region" description="Basic and acidic residues" evidence="12">
    <location>
        <begin position="281"/>
        <end position="290"/>
    </location>
</feature>
<dbReference type="GO" id="GO:0046872">
    <property type="term" value="F:metal ion binding"/>
    <property type="evidence" value="ECO:0007669"/>
    <property type="project" value="UniProtKB-UniRule"/>
</dbReference>
<feature type="region of interest" description="Disordered" evidence="12">
    <location>
        <begin position="256"/>
        <end position="290"/>
    </location>
</feature>
<dbReference type="Gene3D" id="3.10.450.60">
    <property type="match status" value="1"/>
</dbReference>
<dbReference type="InterPro" id="IPR036226">
    <property type="entry name" value="LipOase_C_sf"/>
</dbReference>
<dbReference type="AlphaFoldDB" id="A0A7J7MUZ3"/>
<keyword evidence="16" id="KW-1185">Reference proteome</keyword>
<evidence type="ECO:0000259" key="13">
    <source>
        <dbReference type="PROSITE" id="PS50095"/>
    </source>
</evidence>
<dbReference type="PANTHER" id="PTHR11771">
    <property type="entry name" value="LIPOXYGENASE"/>
    <property type="match status" value="1"/>
</dbReference>
<proteinExistence type="inferred from homology"/>
<dbReference type="Pfam" id="PF00305">
    <property type="entry name" value="Lipoxygenase"/>
    <property type="match status" value="1"/>
</dbReference>
<dbReference type="InterPro" id="IPR020834">
    <property type="entry name" value="LipOase_CS"/>
</dbReference>
<dbReference type="PRINTS" id="PR00468">
    <property type="entry name" value="PLTLPOXGNASE"/>
</dbReference>
<evidence type="ECO:0000256" key="12">
    <source>
        <dbReference type="SAM" id="MobiDB-lite"/>
    </source>
</evidence>
<dbReference type="EMBL" id="JACGCM010001219">
    <property type="protein sequence ID" value="KAF6158713.1"/>
    <property type="molecule type" value="Genomic_DNA"/>
</dbReference>
<keyword evidence="7" id="KW-0560">Oxidoreductase</keyword>
<dbReference type="Gene3D" id="1.20.245.10">
    <property type="entry name" value="Lipoxygenase-1, Domain 5"/>
    <property type="match status" value="1"/>
</dbReference>
<dbReference type="InterPro" id="IPR001024">
    <property type="entry name" value="PLAT/LH2_dom"/>
</dbReference>
<keyword evidence="4 11" id="KW-0925">Oxylipin biosynthesis</keyword>
<dbReference type="InterPro" id="IPR027433">
    <property type="entry name" value="Lipoxygenase_dom_3"/>
</dbReference>
<dbReference type="OrthoDB" id="407298at2759"/>
<dbReference type="CDD" id="cd01751">
    <property type="entry name" value="PLAT_LH2"/>
    <property type="match status" value="1"/>
</dbReference>
<evidence type="ECO:0000256" key="3">
    <source>
        <dbReference type="ARBA" id="ARBA00022723"/>
    </source>
</evidence>
<evidence type="ECO:0000256" key="8">
    <source>
        <dbReference type="ARBA" id="ARBA00023098"/>
    </source>
</evidence>
<evidence type="ECO:0000313" key="16">
    <source>
        <dbReference type="Proteomes" id="UP000541444"/>
    </source>
</evidence>
<evidence type="ECO:0000256" key="5">
    <source>
        <dbReference type="ARBA" id="ARBA00022832"/>
    </source>
</evidence>
<feature type="domain" description="PLAT" evidence="13">
    <location>
        <begin position="84"/>
        <end position="202"/>
    </location>
</feature>
<dbReference type="InterPro" id="IPR013819">
    <property type="entry name" value="LipOase_C"/>
</dbReference>
<feature type="domain" description="Lipoxygenase" evidence="14">
    <location>
        <begin position="205"/>
        <end position="723"/>
    </location>
</feature>
<dbReference type="Proteomes" id="UP000541444">
    <property type="component" value="Unassembled WGS sequence"/>
</dbReference>
<dbReference type="InterPro" id="IPR000907">
    <property type="entry name" value="LipOase"/>
</dbReference>
<dbReference type="InterPro" id="IPR036392">
    <property type="entry name" value="PLAT/LH2_dom_sf"/>
</dbReference>
<dbReference type="FunFam" id="3.10.450.60:FF:000005">
    <property type="entry name" value="Lipoxygenase"/>
    <property type="match status" value="1"/>
</dbReference>
<keyword evidence="3" id="KW-0479">Metal-binding</keyword>
<gene>
    <name evidence="15" type="ORF">GIB67_040227</name>
</gene>
<keyword evidence="8" id="KW-0443">Lipid metabolism</keyword>
<evidence type="ECO:0000256" key="6">
    <source>
        <dbReference type="ARBA" id="ARBA00022964"/>
    </source>
</evidence>
<dbReference type="SMART" id="SM00308">
    <property type="entry name" value="LH2"/>
    <property type="match status" value="1"/>
</dbReference>
<evidence type="ECO:0000256" key="7">
    <source>
        <dbReference type="ARBA" id="ARBA00023002"/>
    </source>
</evidence>
<dbReference type="PROSITE" id="PS51393">
    <property type="entry name" value="LIPOXYGENASE_3"/>
    <property type="match status" value="1"/>
</dbReference>
<sequence>MLNQRVHQSETARALFLLHKPFFSGHGNTNVQFLQKVNTQFKKSSGSVRVQSISNNIRASSATDTERTVTIKATVSVKLTVSGALSNLGLERGLDDWTDLVGKSLLLELVSKELNPNLEEKKIKAYAHRVSQVKGVVKYEANFSVPPSFGGVGAVLVENEHHKEMFLTDISLNGFVTGPVEVTCNSWVASKYDNPELRVFFINKSYIPGETPSGLKGLRKKELEHLRGNGEGERKTFERIYDWDIYNDLGDPDTSDDMARPVLGGQERPYPRRCRTGRGPTKKDPLSEKRSSLVYVPRDEAFSEAKFLTFGAKTLKSVLHAVIPQIDATLLDPDLGFPYFTAIDKLYNEGVALTKLENIGIFKQAIPRLIKTIADGQDSLLLFETPEMLDRDKFSWIKDEEFSRQTLAGLNPYSIQAVTEWPLKSKLDPAIYGPPESLITTELIEREIKGLITIKEALKQKKLFMLDYHDLLLPYVSKVRGIKGTTLYASRTLFFLTPDSTLRPLAIELTRPPMNGKPQWKQVFLPGWNSTQQWLWKFAKAHVCAHDSGYHQLHIHWCRTHCVMETYVIAANRQLSALHPIYRLLHPHFRYTLEINALARLSLINAGGTIESVFAPSKFSMELSSAAYAQLWRFDMEGLPADLIRRGLAVEDSTAKHGLKLAIEDYPFANDGLILWDAIKDWVSDYVNHYYKEDNLVEADAELQGWWTEVRTKGHEDKKDEPWYKWRVKEGGMVVLCGMMPPQAWSMTLSVVEEGDRSDGKIWCKLISDISACDHVLVLGWEQGLIRDDLCLLEITVLSCGCEGTRLHQLSGEGITVGADDEDVKLRWASRDLAEHVSGCVMFCCLFSAEASLRSSVT</sequence>
<keyword evidence="5" id="KW-0276">Fatty acid metabolism</keyword>
<evidence type="ECO:0000256" key="1">
    <source>
        <dbReference type="ARBA" id="ARBA00009419"/>
    </source>
</evidence>
<keyword evidence="9 11" id="KW-0275">Fatty acid biosynthesis</keyword>
<dbReference type="GO" id="GO:0016702">
    <property type="term" value="F:oxidoreductase activity, acting on single donors with incorporation of molecular oxygen, incorporation of two atoms of oxygen"/>
    <property type="evidence" value="ECO:0007669"/>
    <property type="project" value="InterPro"/>
</dbReference>
<evidence type="ECO:0000256" key="11">
    <source>
        <dbReference type="RuleBase" id="RU003975"/>
    </source>
</evidence>
<evidence type="ECO:0000256" key="9">
    <source>
        <dbReference type="ARBA" id="ARBA00023160"/>
    </source>
</evidence>
<organism evidence="15 16">
    <name type="scientific">Kingdonia uniflora</name>
    <dbReference type="NCBI Taxonomy" id="39325"/>
    <lineage>
        <taxon>Eukaryota</taxon>
        <taxon>Viridiplantae</taxon>
        <taxon>Streptophyta</taxon>
        <taxon>Embryophyta</taxon>
        <taxon>Tracheophyta</taxon>
        <taxon>Spermatophyta</taxon>
        <taxon>Magnoliopsida</taxon>
        <taxon>Ranunculales</taxon>
        <taxon>Circaeasteraceae</taxon>
        <taxon>Kingdonia</taxon>
    </lineage>
</organism>
<dbReference type="Gene3D" id="4.10.375.10">
    <property type="entry name" value="Lipoxygenase-1, Domain 2"/>
    <property type="match status" value="1"/>
</dbReference>
<dbReference type="GO" id="GO:0034440">
    <property type="term" value="P:lipid oxidation"/>
    <property type="evidence" value="ECO:0007669"/>
    <property type="project" value="InterPro"/>
</dbReference>
<protein>
    <recommendedName>
        <fullName evidence="11">Lipoxygenase</fullName>
        <ecNumber evidence="11">1.13.11.-</ecNumber>
    </recommendedName>
</protein>
<dbReference type="GO" id="GO:0031408">
    <property type="term" value="P:oxylipin biosynthetic process"/>
    <property type="evidence" value="ECO:0007669"/>
    <property type="project" value="UniProtKB-UniRule"/>
</dbReference>
<evidence type="ECO:0000256" key="10">
    <source>
        <dbReference type="PROSITE-ProRule" id="PRU00152"/>
    </source>
</evidence>